<dbReference type="InterPro" id="IPR004100">
    <property type="entry name" value="ATPase_F1/V1/A1_a/bsu_N"/>
</dbReference>
<dbReference type="AlphaFoldDB" id="A0A2G2ZV44"/>
<comment type="caution">
    <text evidence="5">The sequence shown here is derived from an EMBL/GenBank/DDBJ whole genome shotgun (WGS) entry which is preliminary data.</text>
</comment>
<dbReference type="SUPFAM" id="SSF50615">
    <property type="entry name" value="N-terminal domain of alpha and beta subunits of F1 ATP synthase"/>
    <property type="match status" value="1"/>
</dbReference>
<organism evidence="5 6">
    <name type="scientific">Capsicum annuum</name>
    <name type="common">Capsicum pepper</name>
    <dbReference type="NCBI Taxonomy" id="4072"/>
    <lineage>
        <taxon>Eukaryota</taxon>
        <taxon>Viridiplantae</taxon>
        <taxon>Streptophyta</taxon>
        <taxon>Embryophyta</taxon>
        <taxon>Tracheophyta</taxon>
        <taxon>Spermatophyta</taxon>
        <taxon>Magnoliopsida</taxon>
        <taxon>eudicotyledons</taxon>
        <taxon>Gunneridae</taxon>
        <taxon>Pentapetalae</taxon>
        <taxon>asterids</taxon>
        <taxon>lamiids</taxon>
        <taxon>Solanales</taxon>
        <taxon>Solanaceae</taxon>
        <taxon>Solanoideae</taxon>
        <taxon>Capsiceae</taxon>
        <taxon>Capsicum</taxon>
    </lineage>
</organism>
<proteinExistence type="inferred from homology"/>
<dbReference type="GO" id="GO:0005524">
    <property type="term" value="F:ATP binding"/>
    <property type="evidence" value="ECO:0007669"/>
    <property type="project" value="UniProtKB-KW"/>
</dbReference>
<keyword evidence="3" id="KW-0375">Hydrogen ion transport</keyword>
<reference evidence="5 6" key="1">
    <citation type="journal article" date="2014" name="Nat. Genet.">
        <title>Genome sequence of the hot pepper provides insights into the evolution of pungency in Capsicum species.</title>
        <authorList>
            <person name="Kim S."/>
            <person name="Park M."/>
            <person name="Yeom S.I."/>
            <person name="Kim Y.M."/>
            <person name="Lee J.M."/>
            <person name="Lee H.A."/>
            <person name="Seo E."/>
            <person name="Choi J."/>
            <person name="Cheong K."/>
            <person name="Kim K.T."/>
            <person name="Jung K."/>
            <person name="Lee G.W."/>
            <person name="Oh S.K."/>
            <person name="Bae C."/>
            <person name="Kim S.B."/>
            <person name="Lee H.Y."/>
            <person name="Kim S.Y."/>
            <person name="Kim M.S."/>
            <person name="Kang B.C."/>
            <person name="Jo Y.D."/>
            <person name="Yang H.B."/>
            <person name="Jeong H.J."/>
            <person name="Kang W.H."/>
            <person name="Kwon J.K."/>
            <person name="Shin C."/>
            <person name="Lim J.Y."/>
            <person name="Park J.H."/>
            <person name="Huh J.H."/>
            <person name="Kim J.S."/>
            <person name="Kim B.D."/>
            <person name="Cohen O."/>
            <person name="Paran I."/>
            <person name="Suh M.C."/>
            <person name="Lee S.B."/>
            <person name="Kim Y.K."/>
            <person name="Shin Y."/>
            <person name="Noh S.J."/>
            <person name="Park J."/>
            <person name="Seo Y.S."/>
            <person name="Kwon S.Y."/>
            <person name="Kim H.A."/>
            <person name="Park J.M."/>
            <person name="Kim H.J."/>
            <person name="Choi S.B."/>
            <person name="Bosland P.W."/>
            <person name="Reeves G."/>
            <person name="Jo S.H."/>
            <person name="Lee B.W."/>
            <person name="Cho H.T."/>
            <person name="Choi H.S."/>
            <person name="Lee M.S."/>
            <person name="Yu Y."/>
            <person name="Do Choi Y."/>
            <person name="Park B.S."/>
            <person name="van Deynze A."/>
            <person name="Ashrafi H."/>
            <person name="Hill T."/>
            <person name="Kim W.T."/>
            <person name="Pai H.S."/>
            <person name="Ahn H.K."/>
            <person name="Yeam I."/>
            <person name="Giovannoni J.J."/>
            <person name="Rose J.K."/>
            <person name="Sorensen I."/>
            <person name="Lee S.J."/>
            <person name="Kim R.W."/>
            <person name="Choi I.Y."/>
            <person name="Choi B.S."/>
            <person name="Lim J.S."/>
            <person name="Lee Y.H."/>
            <person name="Choi D."/>
        </authorList>
    </citation>
    <scope>NUCLEOTIDE SEQUENCE [LARGE SCALE GENOMIC DNA]</scope>
    <source>
        <strain evidence="6">cv. CM334</strain>
    </source>
</reference>
<feature type="domain" description="ATPase F1/V1/A1 complex alpha/beta subunit N-terminal" evidence="4">
    <location>
        <begin position="2"/>
        <end position="39"/>
    </location>
</feature>
<dbReference type="Gene3D" id="2.40.30.20">
    <property type="match status" value="1"/>
</dbReference>
<dbReference type="Pfam" id="PF02874">
    <property type="entry name" value="ATP-synt_ab_N"/>
    <property type="match status" value="1"/>
</dbReference>
<dbReference type="Proteomes" id="UP000222542">
    <property type="component" value="Unassembled WGS sequence"/>
</dbReference>
<dbReference type="STRING" id="4072.A0A2G2ZV44"/>
<protein>
    <recommendedName>
        <fullName evidence="4">ATPase F1/V1/A1 complex alpha/beta subunit N-terminal domain-containing protein</fullName>
    </recommendedName>
</protein>
<dbReference type="GO" id="GO:0045259">
    <property type="term" value="C:proton-transporting ATP synthase complex"/>
    <property type="evidence" value="ECO:0007669"/>
    <property type="project" value="InterPro"/>
</dbReference>
<dbReference type="EMBL" id="AYRZ02000003">
    <property type="protein sequence ID" value="PHT85854.1"/>
    <property type="molecule type" value="Genomic_DNA"/>
</dbReference>
<dbReference type="GO" id="GO:0046933">
    <property type="term" value="F:proton-transporting ATP synthase activity, rotational mechanism"/>
    <property type="evidence" value="ECO:0007669"/>
    <property type="project" value="InterPro"/>
</dbReference>
<gene>
    <name evidence="5" type="ORF">T459_07960</name>
</gene>
<dbReference type="InterPro" id="IPR036121">
    <property type="entry name" value="ATPase_F1/V1/A1_a/bsu_N_sf"/>
</dbReference>
<keyword evidence="6" id="KW-1185">Reference proteome</keyword>
<dbReference type="InterPro" id="IPR023366">
    <property type="entry name" value="ATP_synth_asu-like_sf"/>
</dbReference>
<evidence type="ECO:0000313" key="5">
    <source>
        <dbReference type="EMBL" id="PHT85854.1"/>
    </source>
</evidence>
<dbReference type="PANTHER" id="PTHR48082:SF2">
    <property type="entry name" value="ATP SYNTHASE SUBUNIT ALPHA, MITOCHONDRIAL"/>
    <property type="match status" value="1"/>
</dbReference>
<evidence type="ECO:0000313" key="6">
    <source>
        <dbReference type="Proteomes" id="UP000222542"/>
    </source>
</evidence>
<evidence type="ECO:0000256" key="2">
    <source>
        <dbReference type="ARBA" id="ARBA00022448"/>
    </source>
</evidence>
<dbReference type="Gramene" id="PHT85854">
    <property type="protein sequence ID" value="PHT85854"/>
    <property type="gene ID" value="T459_07960"/>
</dbReference>
<reference evidence="5 6" key="2">
    <citation type="journal article" date="2017" name="Genome Biol.">
        <title>New reference genome sequences of hot pepper reveal the massive evolution of plant disease-resistance genes by retroduplication.</title>
        <authorList>
            <person name="Kim S."/>
            <person name="Park J."/>
            <person name="Yeom S.I."/>
            <person name="Kim Y.M."/>
            <person name="Seo E."/>
            <person name="Kim K.T."/>
            <person name="Kim M.S."/>
            <person name="Lee J.M."/>
            <person name="Cheong K."/>
            <person name="Shin H.S."/>
            <person name="Kim S.B."/>
            <person name="Han K."/>
            <person name="Lee J."/>
            <person name="Park M."/>
            <person name="Lee H.A."/>
            <person name="Lee H.Y."/>
            <person name="Lee Y."/>
            <person name="Oh S."/>
            <person name="Lee J.H."/>
            <person name="Choi E."/>
            <person name="Choi E."/>
            <person name="Lee S.E."/>
            <person name="Jeon J."/>
            <person name="Kim H."/>
            <person name="Choi G."/>
            <person name="Song H."/>
            <person name="Lee J."/>
            <person name="Lee S.C."/>
            <person name="Kwon J.K."/>
            <person name="Lee H.Y."/>
            <person name="Koo N."/>
            <person name="Hong Y."/>
            <person name="Kim R.W."/>
            <person name="Kang W.H."/>
            <person name="Huh J.H."/>
            <person name="Kang B.C."/>
            <person name="Yang T.J."/>
            <person name="Lee Y.H."/>
            <person name="Bennetzen J.L."/>
            <person name="Choi D."/>
        </authorList>
    </citation>
    <scope>NUCLEOTIDE SEQUENCE [LARGE SCALE GENOMIC DNA]</scope>
    <source>
        <strain evidence="6">cv. CM334</strain>
    </source>
</reference>
<dbReference type="PANTHER" id="PTHR48082">
    <property type="entry name" value="ATP SYNTHASE SUBUNIT ALPHA, MITOCHONDRIAL"/>
    <property type="match status" value="1"/>
</dbReference>
<keyword evidence="2" id="KW-0813">Transport</keyword>
<evidence type="ECO:0000256" key="1">
    <source>
        <dbReference type="ARBA" id="ARBA00008936"/>
    </source>
</evidence>
<evidence type="ECO:0000256" key="3">
    <source>
        <dbReference type="ARBA" id="ARBA00022781"/>
    </source>
</evidence>
<keyword evidence="3" id="KW-0406">Ion transport</keyword>
<dbReference type="InterPro" id="IPR005294">
    <property type="entry name" value="ATP_synth_F1_asu"/>
</dbReference>
<evidence type="ECO:0000259" key="4">
    <source>
        <dbReference type="Pfam" id="PF02874"/>
    </source>
</evidence>
<accession>A0A2G2ZV44</accession>
<comment type="similarity">
    <text evidence="1">Belongs to the ATPase alpha/beta chains family.</text>
</comment>
<name>A0A2G2ZV44_CAPAN</name>
<sequence>MVEFASGVKGIALNLENENVGIVVFGSDTAIKEGDLVKRKKTRPFIPVFLIGLRGRGRASRSLTLDGLPFSSFVVAERIMCRWKVAACSIKEKRLTSDSSLSFPFGGGVDPANEQLLRLRPAFYPKHLLLHEWLSRLTFEIELLLSLVPYLVPASGLEASYPCYIEGEEQQD</sequence>